<dbReference type="PANTHER" id="PTHR43236:SF1">
    <property type="entry name" value="BLL7220 PROTEIN"/>
    <property type="match status" value="1"/>
</dbReference>
<evidence type="ECO:0000313" key="4">
    <source>
        <dbReference type="Proteomes" id="UP000273140"/>
    </source>
</evidence>
<dbReference type="GO" id="GO:0003677">
    <property type="term" value="F:DNA binding"/>
    <property type="evidence" value="ECO:0007669"/>
    <property type="project" value="InterPro"/>
</dbReference>
<dbReference type="Gene3D" id="1.10.260.40">
    <property type="entry name" value="lambda repressor-like DNA-binding domains"/>
    <property type="match status" value="1"/>
</dbReference>
<feature type="domain" description="HTH cro/C1-type" evidence="2">
    <location>
        <begin position="10"/>
        <end position="64"/>
    </location>
</feature>
<protein>
    <recommendedName>
        <fullName evidence="2">HTH cro/C1-type domain-containing protein</fullName>
    </recommendedName>
</protein>
<dbReference type="PROSITE" id="PS50943">
    <property type="entry name" value="HTH_CROC1"/>
    <property type="match status" value="1"/>
</dbReference>
<dbReference type="Pfam" id="PF06114">
    <property type="entry name" value="Peptidase_M78"/>
    <property type="match status" value="1"/>
</dbReference>
<dbReference type="Pfam" id="PF01381">
    <property type="entry name" value="HTH_3"/>
    <property type="match status" value="1"/>
</dbReference>
<dbReference type="RefSeq" id="WP_017700692.1">
    <property type="nucleotide sequence ID" value="NZ_RBRB01000454.1"/>
</dbReference>
<sequence length="367" mass="41182">MSLAFEGASLKLARVFSAMALEEVGALVGKTRQYVHKLETGQSAPTETLILSLAEALNVEPEFFQSRVNRLHEDQFHFRKLLSTTKTTKQVAIARGEVVHSLIGYLEKQLRLPSVNIPSIPDIHSHDCIERAAESCREEWDLGLGPVDNMTRLAENLGAVVLSFEGLTKEIDALSVAVERPFIVRNNSKESTSRYRFDIAHELGHLVMHEGVVTGDRITENQANRFASAFLLPRSMMMKFFPRPNGTRLDWKGIREFKGNWKVSKGAILYRARQLEIITDAQYKTGVITLKKHEGTREKDDYLIPEEPPEVLLKSLALLASKKGLCEEQLARALNVKPAFLRELLGPSTLAPLQSVAKRAGYLRIIK</sequence>
<dbReference type="InterPro" id="IPR010359">
    <property type="entry name" value="IrrE_HExxH"/>
</dbReference>
<accession>A0A3M4K056</accession>
<dbReference type="InterPro" id="IPR001387">
    <property type="entry name" value="Cro/C1-type_HTH"/>
</dbReference>
<dbReference type="SMART" id="SM00530">
    <property type="entry name" value="HTH_XRE"/>
    <property type="match status" value="1"/>
</dbReference>
<dbReference type="InterPro" id="IPR052345">
    <property type="entry name" value="Rad_response_metalloprotease"/>
</dbReference>
<dbReference type="AlphaFoldDB" id="A0A3M4K056"/>
<organism evidence="3 4">
    <name type="scientific">Pseudomonas syringae pv. actinidiae</name>
    <dbReference type="NCBI Taxonomy" id="103796"/>
    <lineage>
        <taxon>Bacteria</taxon>
        <taxon>Pseudomonadati</taxon>
        <taxon>Pseudomonadota</taxon>
        <taxon>Gammaproteobacteria</taxon>
        <taxon>Pseudomonadales</taxon>
        <taxon>Pseudomonadaceae</taxon>
        <taxon>Pseudomonas</taxon>
        <taxon>Pseudomonas syringae</taxon>
    </lineage>
</organism>
<name>A0A3M4K056_PSESF</name>
<reference evidence="3 4" key="1">
    <citation type="submission" date="2018-08" db="EMBL/GenBank/DDBJ databases">
        <title>Recombination of ecologically and evolutionarily significant loci maintains genetic cohesion in the Pseudomonas syringae species complex.</title>
        <authorList>
            <person name="Dillon M."/>
            <person name="Thakur S."/>
            <person name="Almeida R.N.D."/>
            <person name="Weir B.S."/>
            <person name="Guttman D.S."/>
        </authorList>
    </citation>
    <scope>NUCLEOTIDE SEQUENCE [LARGE SCALE GENOMIC DNA]</scope>
    <source>
        <strain evidence="3 4">ICMP 19074</strain>
    </source>
</reference>
<dbReference type="EMBL" id="RBRB01000454">
    <property type="protein sequence ID" value="RMQ22646.1"/>
    <property type="molecule type" value="Genomic_DNA"/>
</dbReference>
<evidence type="ECO:0000256" key="1">
    <source>
        <dbReference type="ARBA" id="ARBA00007227"/>
    </source>
</evidence>
<comment type="similarity">
    <text evidence="1">Belongs to the short-chain fatty acyl-CoA assimilation regulator (ScfR) family.</text>
</comment>
<dbReference type="PANTHER" id="PTHR43236">
    <property type="entry name" value="ANTITOXIN HIGA1"/>
    <property type="match status" value="1"/>
</dbReference>
<gene>
    <name evidence="3" type="ORF">ALQ07_00490</name>
</gene>
<dbReference type="CDD" id="cd00093">
    <property type="entry name" value="HTH_XRE"/>
    <property type="match status" value="1"/>
</dbReference>
<dbReference type="Proteomes" id="UP000273140">
    <property type="component" value="Unassembled WGS sequence"/>
</dbReference>
<dbReference type="Gene3D" id="1.10.10.2910">
    <property type="match status" value="1"/>
</dbReference>
<evidence type="ECO:0000313" key="3">
    <source>
        <dbReference type="EMBL" id="RMQ22646.1"/>
    </source>
</evidence>
<evidence type="ECO:0000259" key="2">
    <source>
        <dbReference type="PROSITE" id="PS50943"/>
    </source>
</evidence>
<proteinExistence type="inferred from homology"/>
<comment type="caution">
    <text evidence="3">The sequence shown here is derived from an EMBL/GenBank/DDBJ whole genome shotgun (WGS) entry which is preliminary data.</text>
</comment>
<dbReference type="SUPFAM" id="SSF47413">
    <property type="entry name" value="lambda repressor-like DNA-binding domains"/>
    <property type="match status" value="1"/>
</dbReference>
<dbReference type="InterPro" id="IPR010982">
    <property type="entry name" value="Lambda_DNA-bd_dom_sf"/>
</dbReference>